<dbReference type="OrthoDB" id="10500161at2759"/>
<gene>
    <name evidence="1" type="ORF">CGOC_LOCUS11776</name>
</gene>
<proteinExistence type="predicted"/>
<evidence type="ECO:0000313" key="2">
    <source>
        <dbReference type="Proteomes" id="UP000271889"/>
    </source>
</evidence>
<dbReference type="Proteomes" id="UP000271889">
    <property type="component" value="Unassembled WGS sequence"/>
</dbReference>
<organism evidence="1 2">
    <name type="scientific">Cylicostephanus goldi</name>
    <name type="common">Nematode worm</name>
    <dbReference type="NCBI Taxonomy" id="71465"/>
    <lineage>
        <taxon>Eukaryota</taxon>
        <taxon>Metazoa</taxon>
        <taxon>Ecdysozoa</taxon>
        <taxon>Nematoda</taxon>
        <taxon>Chromadorea</taxon>
        <taxon>Rhabditida</taxon>
        <taxon>Rhabditina</taxon>
        <taxon>Rhabditomorpha</taxon>
        <taxon>Strongyloidea</taxon>
        <taxon>Strongylidae</taxon>
        <taxon>Cylicostephanus</taxon>
    </lineage>
</organism>
<keyword evidence="2" id="KW-1185">Reference proteome</keyword>
<protein>
    <submittedName>
        <fullName evidence="1">Uncharacterized protein</fullName>
    </submittedName>
</protein>
<dbReference type="EMBL" id="UYRV01118683">
    <property type="protein sequence ID" value="VDN31279.1"/>
    <property type="molecule type" value="Genomic_DNA"/>
</dbReference>
<reference evidence="1 2" key="1">
    <citation type="submission" date="2018-11" db="EMBL/GenBank/DDBJ databases">
        <authorList>
            <consortium name="Pathogen Informatics"/>
        </authorList>
    </citation>
    <scope>NUCLEOTIDE SEQUENCE [LARGE SCALE GENOMIC DNA]</scope>
</reference>
<dbReference type="AlphaFoldDB" id="A0A3P7QM24"/>
<evidence type="ECO:0000313" key="1">
    <source>
        <dbReference type="EMBL" id="VDN31279.1"/>
    </source>
</evidence>
<name>A0A3P7QM24_CYLGO</name>
<accession>A0A3P7QM24</accession>
<sequence>MVHEDSQVAYSSDVYLYVTGVVSFVTQSRPLMIILCQITSNTYSVYERCYQIDKLEQLQPIRECMWQFVKPALKEIVNVPVEKPFAKSRACEKKGFKVRTQYPPLSFLYKLAKEQGLIK</sequence>